<protein>
    <submittedName>
        <fullName evidence="2">TRAP transporter substrate-binding protein</fullName>
    </submittedName>
</protein>
<dbReference type="Pfam" id="PF03480">
    <property type="entry name" value="DctP"/>
    <property type="match status" value="1"/>
</dbReference>
<keyword evidence="1" id="KW-0732">Signal</keyword>
<comment type="caution">
    <text evidence="2">The sequence shown here is derived from an EMBL/GenBank/DDBJ whole genome shotgun (WGS) entry which is preliminary data.</text>
</comment>
<dbReference type="EMBL" id="JAODNV010000016">
    <property type="protein sequence ID" value="MCT8991497.1"/>
    <property type="molecule type" value="Genomic_DNA"/>
</dbReference>
<dbReference type="CDD" id="cd13665">
    <property type="entry name" value="PBP2_TRAP_Dctp3_4"/>
    <property type="match status" value="1"/>
</dbReference>
<dbReference type="PANTHER" id="PTHR33376">
    <property type="match status" value="1"/>
</dbReference>
<organism evidence="2 3">
    <name type="scientific">Chelativorans petroleitrophicus</name>
    <dbReference type="NCBI Taxonomy" id="2975484"/>
    <lineage>
        <taxon>Bacteria</taxon>
        <taxon>Pseudomonadati</taxon>
        <taxon>Pseudomonadota</taxon>
        <taxon>Alphaproteobacteria</taxon>
        <taxon>Hyphomicrobiales</taxon>
        <taxon>Phyllobacteriaceae</taxon>
        <taxon>Chelativorans</taxon>
    </lineage>
</organism>
<dbReference type="Proteomes" id="UP001149009">
    <property type="component" value="Unassembled WGS sequence"/>
</dbReference>
<reference evidence="2" key="1">
    <citation type="submission" date="2022-08" db="EMBL/GenBank/DDBJ databases">
        <title>Chelativorans sichuanense sp. nov., a paraffin oil-degrading bacterium isolated from a mixture of oil-based drill cuttings and paddy soil.</title>
        <authorList>
            <person name="Yu J."/>
            <person name="Liu H."/>
            <person name="Chen Q."/>
        </authorList>
    </citation>
    <scope>NUCLEOTIDE SEQUENCE</scope>
    <source>
        <strain evidence="2">SCAU 2101</strain>
    </source>
</reference>
<gene>
    <name evidence="2" type="ORF">NYR54_14535</name>
</gene>
<evidence type="ECO:0000313" key="2">
    <source>
        <dbReference type="EMBL" id="MCT8991497.1"/>
    </source>
</evidence>
<dbReference type="InterPro" id="IPR038404">
    <property type="entry name" value="TRAP_DctP_sf"/>
</dbReference>
<dbReference type="InterPro" id="IPR018389">
    <property type="entry name" value="DctP_fam"/>
</dbReference>
<dbReference type="GO" id="GO:0055085">
    <property type="term" value="P:transmembrane transport"/>
    <property type="evidence" value="ECO:0007669"/>
    <property type="project" value="InterPro"/>
</dbReference>
<name>A0A9X2X8W2_9HYPH</name>
<accession>A0A9X2X8W2</accession>
<dbReference type="Gene3D" id="3.40.190.170">
    <property type="entry name" value="Bacterial extracellular solute-binding protein, family 7"/>
    <property type="match status" value="1"/>
</dbReference>
<keyword evidence="3" id="KW-1185">Reference proteome</keyword>
<dbReference type="PANTHER" id="PTHR33376:SF15">
    <property type="entry name" value="BLL6794 PROTEIN"/>
    <property type="match status" value="1"/>
</dbReference>
<dbReference type="AlphaFoldDB" id="A0A9X2X8W2"/>
<evidence type="ECO:0000256" key="1">
    <source>
        <dbReference type="ARBA" id="ARBA00022729"/>
    </source>
</evidence>
<proteinExistence type="predicted"/>
<dbReference type="NCBIfam" id="NF037995">
    <property type="entry name" value="TRAP_S1"/>
    <property type="match status" value="1"/>
</dbReference>
<sequence length="339" mass="36578">MAAALGAQIGTAGAQEIVLRYNKWLPQTHPQDVEGMFPFFEAIEQVTEGRVRVEPTTAPLAPPPRQMEAVRNGVVDIAYGGQSLSPGLFPLADIVALPFIGDSAEAISVAFWRTHHEYFADAEPYEGVHLLSLLAVAPYHVYSIDREIATVDDLEGMKLRATGAIAPKVAEAIGTVPVPIDITGMYDALSKKILDGALNNDDQMRAFGVTEFVKYRLAIPGGILGAPLYVVVNEAKWNQISPEDQEAIMALAGEKLAAQVSRLADISAAEGIRQMEDGGTVLTTASDEMLAELKARLKPIEDEWIAKAEELGVDGRAALERIRQIAAEVEANKAPLRVE</sequence>
<evidence type="ECO:0000313" key="3">
    <source>
        <dbReference type="Proteomes" id="UP001149009"/>
    </source>
</evidence>